<dbReference type="EC" id="3.6.1.23" evidence="5"/>
<reference evidence="7 8" key="1">
    <citation type="submission" date="2024-04" db="EMBL/GenBank/DDBJ databases">
        <title>Albibacterium profundi sp. nov., isolated from sediment of the Challenger Deep of Mariana Trench.</title>
        <authorList>
            <person name="Wang Y."/>
        </authorList>
    </citation>
    <scope>NUCLEOTIDE SEQUENCE [LARGE SCALE GENOMIC DNA]</scope>
    <source>
        <strain evidence="7 8">RHL897</strain>
    </source>
</reference>
<dbReference type="InterPro" id="IPR036157">
    <property type="entry name" value="dUTPase-like_sf"/>
</dbReference>
<keyword evidence="2 5" id="KW-0378">Hydrolase</keyword>
<feature type="binding site" evidence="5">
    <location>
        <position position="77"/>
    </location>
    <ligand>
        <name>substrate</name>
    </ligand>
</feature>
<protein>
    <recommendedName>
        <fullName evidence="5">Deoxyuridine 5'-triphosphate nucleotidohydrolase</fullName>
        <shortName evidence="5">dUTPase</shortName>
        <ecNumber evidence="5">3.6.1.23</ecNumber>
    </recommendedName>
    <alternativeName>
        <fullName evidence="5">dUTP pyrophosphatase</fullName>
    </alternativeName>
</protein>
<comment type="similarity">
    <text evidence="1 5">Belongs to the dUTPase family.</text>
</comment>
<dbReference type="SUPFAM" id="SSF51283">
    <property type="entry name" value="dUTPase-like"/>
    <property type="match status" value="1"/>
</dbReference>
<evidence type="ECO:0000256" key="4">
    <source>
        <dbReference type="ARBA" id="ARBA00047686"/>
    </source>
</evidence>
<dbReference type="InterPro" id="IPR029054">
    <property type="entry name" value="dUTPase-like"/>
</dbReference>
<evidence type="ECO:0000313" key="8">
    <source>
        <dbReference type="Proteomes" id="UP001580928"/>
    </source>
</evidence>
<keyword evidence="5" id="KW-0460">Magnesium</keyword>
<keyword evidence="5" id="KW-0479">Metal-binding</keyword>
<dbReference type="Gene3D" id="2.70.40.10">
    <property type="match status" value="1"/>
</dbReference>
<gene>
    <name evidence="5 7" type="primary">dut</name>
    <name evidence="7" type="ORF">WKR92_06090</name>
</gene>
<proteinExistence type="inferred from homology"/>
<evidence type="ECO:0000313" key="7">
    <source>
        <dbReference type="EMBL" id="MFB5945394.1"/>
    </source>
</evidence>
<dbReference type="InterPro" id="IPR008181">
    <property type="entry name" value="dUTPase"/>
</dbReference>
<comment type="cofactor">
    <cofactor evidence="5">
        <name>Mg(2+)</name>
        <dbReference type="ChEBI" id="CHEBI:18420"/>
    </cofactor>
</comment>
<accession>A0ABV5CD08</accession>
<feature type="binding site" evidence="5">
    <location>
        <begin position="81"/>
        <end position="83"/>
    </location>
    <ligand>
        <name>substrate</name>
    </ligand>
</feature>
<dbReference type="Proteomes" id="UP001580928">
    <property type="component" value="Unassembled WGS sequence"/>
</dbReference>
<keyword evidence="3 5" id="KW-0546">Nucleotide metabolism</keyword>
<dbReference type="EMBL" id="JBBVGT010000002">
    <property type="protein sequence ID" value="MFB5945394.1"/>
    <property type="molecule type" value="Genomic_DNA"/>
</dbReference>
<dbReference type="PANTHER" id="PTHR11241">
    <property type="entry name" value="DEOXYURIDINE 5'-TRIPHOSPHATE NUCLEOTIDOHYDROLASE"/>
    <property type="match status" value="1"/>
</dbReference>
<comment type="function">
    <text evidence="5">This enzyme is involved in nucleotide metabolism: it produces dUMP, the immediate precursor of thymidine nucleotides and it decreases the intracellular concentration of dUTP so that uracil cannot be incorporated into DNA.</text>
</comment>
<feature type="binding site" evidence="5">
    <location>
        <begin position="64"/>
        <end position="66"/>
    </location>
    <ligand>
        <name>substrate</name>
    </ligand>
</feature>
<evidence type="ECO:0000256" key="2">
    <source>
        <dbReference type="ARBA" id="ARBA00022801"/>
    </source>
</evidence>
<dbReference type="CDD" id="cd07557">
    <property type="entry name" value="trimeric_dUTPase"/>
    <property type="match status" value="1"/>
</dbReference>
<dbReference type="HAMAP" id="MF_00116">
    <property type="entry name" value="dUTPase_bact"/>
    <property type="match status" value="1"/>
</dbReference>
<dbReference type="InterPro" id="IPR033704">
    <property type="entry name" value="dUTPase_trimeric"/>
</dbReference>
<evidence type="ECO:0000259" key="6">
    <source>
        <dbReference type="Pfam" id="PF00692"/>
    </source>
</evidence>
<name>A0ABV5CD08_9SPHI</name>
<comment type="caution">
    <text evidence="5">Lacks conserved residue(s) required for the propagation of feature annotation.</text>
</comment>
<evidence type="ECO:0000256" key="5">
    <source>
        <dbReference type="HAMAP-Rule" id="MF_00116"/>
    </source>
</evidence>
<dbReference type="GO" id="GO:0004170">
    <property type="term" value="F:dUTP diphosphatase activity"/>
    <property type="evidence" value="ECO:0007669"/>
    <property type="project" value="UniProtKB-EC"/>
</dbReference>
<dbReference type="NCBIfam" id="TIGR00576">
    <property type="entry name" value="dut"/>
    <property type="match status" value="1"/>
</dbReference>
<comment type="caution">
    <text evidence="7">The sequence shown here is derived from an EMBL/GenBank/DDBJ whole genome shotgun (WGS) entry which is preliminary data.</text>
</comment>
<dbReference type="NCBIfam" id="NF001862">
    <property type="entry name" value="PRK00601.1"/>
    <property type="match status" value="1"/>
</dbReference>
<feature type="domain" description="dUTPase-like" evidence="6">
    <location>
        <begin position="12"/>
        <end position="143"/>
    </location>
</feature>
<keyword evidence="8" id="KW-1185">Reference proteome</keyword>
<evidence type="ECO:0000256" key="3">
    <source>
        <dbReference type="ARBA" id="ARBA00023080"/>
    </source>
</evidence>
<dbReference type="RefSeq" id="WP_375556935.1">
    <property type="nucleotide sequence ID" value="NZ_JBBVGT010000002.1"/>
</dbReference>
<comment type="pathway">
    <text evidence="5">Pyrimidine metabolism; dUMP biosynthesis; dUMP from dCTP (dUTP route): step 2/2.</text>
</comment>
<evidence type="ECO:0000256" key="1">
    <source>
        <dbReference type="ARBA" id="ARBA00006581"/>
    </source>
</evidence>
<dbReference type="Pfam" id="PF00692">
    <property type="entry name" value="dUTPase"/>
    <property type="match status" value="1"/>
</dbReference>
<organism evidence="7 8">
    <name type="scientific">Albibacterium profundi</name>
    <dbReference type="NCBI Taxonomy" id="3134906"/>
    <lineage>
        <taxon>Bacteria</taxon>
        <taxon>Pseudomonadati</taxon>
        <taxon>Bacteroidota</taxon>
        <taxon>Sphingobacteriia</taxon>
        <taxon>Sphingobacteriales</taxon>
        <taxon>Sphingobacteriaceae</taxon>
        <taxon>Albibacterium</taxon>
    </lineage>
</organism>
<sequence length="145" mass="15840">MIVKVINKSGNDLPNYQTEASAGMDLRANLPEGNLKIGTLERILVPTGLFMELPLGFEAQIRPRSGLAYKHGITVLNSPGTIDADYRGEIKVLLVNLSNEPFEIVHGERIAQMIIAEHEQVDWEETSELTDTVRGAGGYGHTGVV</sequence>
<comment type="catalytic activity">
    <reaction evidence="4 5">
        <text>dUTP + H2O = dUMP + diphosphate + H(+)</text>
        <dbReference type="Rhea" id="RHEA:10248"/>
        <dbReference type="ChEBI" id="CHEBI:15377"/>
        <dbReference type="ChEBI" id="CHEBI:15378"/>
        <dbReference type="ChEBI" id="CHEBI:33019"/>
        <dbReference type="ChEBI" id="CHEBI:61555"/>
        <dbReference type="ChEBI" id="CHEBI:246422"/>
        <dbReference type="EC" id="3.6.1.23"/>
    </reaction>
</comment>
<dbReference type="PANTHER" id="PTHR11241:SF0">
    <property type="entry name" value="DEOXYURIDINE 5'-TRIPHOSPHATE NUCLEOTIDOHYDROLASE"/>
    <property type="match status" value="1"/>
</dbReference>